<dbReference type="SMART" id="SM00028">
    <property type="entry name" value="TPR"/>
    <property type="match status" value="3"/>
</dbReference>
<keyword evidence="3" id="KW-1185">Reference proteome</keyword>
<dbReference type="EMBL" id="CP070608">
    <property type="protein sequence ID" value="QSE96838.1"/>
    <property type="molecule type" value="Genomic_DNA"/>
</dbReference>
<organism evidence="2 3">
    <name type="scientific">Fulvivirga lutea</name>
    <dbReference type="NCBI Taxonomy" id="2810512"/>
    <lineage>
        <taxon>Bacteria</taxon>
        <taxon>Pseudomonadati</taxon>
        <taxon>Bacteroidota</taxon>
        <taxon>Cytophagia</taxon>
        <taxon>Cytophagales</taxon>
        <taxon>Fulvivirgaceae</taxon>
        <taxon>Fulvivirga</taxon>
    </lineage>
</organism>
<dbReference type="Proteomes" id="UP000662783">
    <property type="component" value="Chromosome"/>
</dbReference>
<feature type="chain" id="PRO_5036787861" description="Tetratricopeptide repeat protein" evidence="1">
    <location>
        <begin position="24"/>
        <end position="475"/>
    </location>
</feature>
<dbReference type="Gene3D" id="1.25.40.10">
    <property type="entry name" value="Tetratricopeptide repeat domain"/>
    <property type="match status" value="1"/>
</dbReference>
<evidence type="ECO:0008006" key="4">
    <source>
        <dbReference type="Google" id="ProtNLM"/>
    </source>
</evidence>
<evidence type="ECO:0000313" key="2">
    <source>
        <dbReference type="EMBL" id="QSE96838.1"/>
    </source>
</evidence>
<accession>A0A974WEG4</accession>
<name>A0A974WEG4_9BACT</name>
<dbReference type="InterPro" id="IPR019734">
    <property type="entry name" value="TPR_rpt"/>
</dbReference>
<dbReference type="RefSeq" id="WP_205721352.1">
    <property type="nucleotide sequence ID" value="NZ_CP070608.1"/>
</dbReference>
<keyword evidence="1" id="KW-0732">Signal</keyword>
<dbReference type="InterPro" id="IPR011990">
    <property type="entry name" value="TPR-like_helical_dom_sf"/>
</dbReference>
<feature type="signal peptide" evidence="1">
    <location>
        <begin position="1"/>
        <end position="23"/>
    </location>
</feature>
<dbReference type="KEGG" id="fuv:JR347_14725"/>
<evidence type="ECO:0000313" key="3">
    <source>
        <dbReference type="Proteomes" id="UP000662783"/>
    </source>
</evidence>
<reference evidence="2" key="1">
    <citation type="submission" date="2021-02" db="EMBL/GenBank/DDBJ databases">
        <title>Fulvivirga sp. S481 isolated from sea water.</title>
        <authorList>
            <person name="Bae S.S."/>
            <person name="Baek K."/>
        </authorList>
    </citation>
    <scope>NUCLEOTIDE SEQUENCE</scope>
    <source>
        <strain evidence="2">S481</strain>
    </source>
</reference>
<gene>
    <name evidence="2" type="ORF">JR347_14725</name>
</gene>
<dbReference type="SUPFAM" id="SSF48452">
    <property type="entry name" value="TPR-like"/>
    <property type="match status" value="1"/>
</dbReference>
<proteinExistence type="predicted"/>
<protein>
    <recommendedName>
        <fullName evidence="4">Tetratricopeptide repeat protein</fullName>
    </recommendedName>
</protein>
<dbReference type="AlphaFoldDB" id="A0A974WEG4"/>
<sequence>MNKYLKKATVLVCLFFIAISGYTSNNSKQLFSEKALSQYQRLLSGDLSPISSIASQEQHYLNLYRYTLSVFLIDTLELDQFEEVFDQSIASFKSGAGSFNNQYFEADARLQASLVYFKFGNQLDAAWQLRQSYRISSSLLKVSPDFLPAYKTYGLLNLLLGSVPEKYQWLLSLAGLNGNINEGKEFLTKVSLSEAAVAKEAFLLSLISQAYILGETTKINNTFQRDKLNTLITMALASKNKEGNEIIDIYNSSSNNAHFPQSYYLLAEAYFQKAEYAEAEKNYEIFIANFFGDANKKDALFKLYLISKFHKGNTPKANELLNELNKMNAITTADKNAETLLENENFNFSMFKLRMAIDGGYNKLAIKLFGELKLYNKSDSIEAIYRNARLQHQLGNITGAKKLYSKTIIQPRINNSYFAPNSALQLGLIFEENNQLDSATYFYETALEYKHHVYKNSIDAKAEAGLNRINTILSD</sequence>
<evidence type="ECO:0000256" key="1">
    <source>
        <dbReference type="SAM" id="SignalP"/>
    </source>
</evidence>